<feature type="compositionally biased region" description="Acidic residues" evidence="2">
    <location>
        <begin position="1679"/>
        <end position="1694"/>
    </location>
</feature>
<dbReference type="GO" id="GO:0005524">
    <property type="term" value="F:ATP binding"/>
    <property type="evidence" value="ECO:0007669"/>
    <property type="project" value="InterPro"/>
</dbReference>
<comment type="caution">
    <text evidence="4">The sequence shown here is derived from an EMBL/GenBank/DDBJ whole genome shotgun (WGS) entry which is preliminary data.</text>
</comment>
<dbReference type="SUPFAM" id="SSF56112">
    <property type="entry name" value="Protein kinase-like (PK-like)"/>
    <property type="match status" value="1"/>
</dbReference>
<dbReference type="PANTHER" id="PTHR10887">
    <property type="entry name" value="DNA2/NAM7 HELICASE FAMILY"/>
    <property type="match status" value="1"/>
</dbReference>
<dbReference type="Pfam" id="PF00069">
    <property type="entry name" value="Pkinase"/>
    <property type="match status" value="1"/>
</dbReference>
<dbReference type="InterPro" id="IPR000719">
    <property type="entry name" value="Prot_kinase_dom"/>
</dbReference>
<dbReference type="InterPro" id="IPR041677">
    <property type="entry name" value="DNA2/NAM7_AAA_11"/>
</dbReference>
<dbReference type="InterPro" id="IPR025103">
    <property type="entry name" value="DUF4011"/>
</dbReference>
<dbReference type="GO" id="GO:0004672">
    <property type="term" value="F:protein kinase activity"/>
    <property type="evidence" value="ECO:0007669"/>
    <property type="project" value="InterPro"/>
</dbReference>
<dbReference type="InterPro" id="IPR049468">
    <property type="entry name" value="Restrct_endonuc-II-like_dom"/>
</dbReference>
<feature type="coiled-coil region" evidence="1">
    <location>
        <begin position="1544"/>
        <end position="1571"/>
    </location>
</feature>
<evidence type="ECO:0000256" key="2">
    <source>
        <dbReference type="SAM" id="MobiDB-lite"/>
    </source>
</evidence>
<name>A0AAI9D8Z9_PROST</name>
<evidence type="ECO:0000256" key="1">
    <source>
        <dbReference type="SAM" id="Coils"/>
    </source>
</evidence>
<dbReference type="InterPro" id="IPR027417">
    <property type="entry name" value="P-loop_NTPase"/>
</dbReference>
<dbReference type="Pfam" id="PF13086">
    <property type="entry name" value="AAA_11"/>
    <property type="match status" value="1"/>
</dbReference>
<dbReference type="GO" id="GO:0004386">
    <property type="term" value="F:helicase activity"/>
    <property type="evidence" value="ECO:0007669"/>
    <property type="project" value="InterPro"/>
</dbReference>
<evidence type="ECO:0000313" key="4">
    <source>
        <dbReference type="EMBL" id="EMJ5132555.1"/>
    </source>
</evidence>
<protein>
    <submittedName>
        <fullName evidence="4">DUF4011 domain-containing protein</fullName>
    </submittedName>
</protein>
<dbReference type="Gene3D" id="1.10.510.10">
    <property type="entry name" value="Transferase(Phosphotransferase) domain 1"/>
    <property type="match status" value="1"/>
</dbReference>
<feature type="domain" description="Protein kinase" evidence="3">
    <location>
        <begin position="117"/>
        <end position="361"/>
    </location>
</feature>
<dbReference type="InterPro" id="IPR041679">
    <property type="entry name" value="DNA2/NAM7-like_C"/>
</dbReference>
<dbReference type="InterPro" id="IPR045055">
    <property type="entry name" value="DNA2/NAM7-like"/>
</dbReference>
<gene>
    <name evidence="4" type="ORF">RG298_000220</name>
</gene>
<sequence length="2079" mass="237268">MTMIRFCPHCQTKRPLTEIFCEGQINHQPCGWDLTLETIQDESWQPPLQQSEVTGDHISAGDKVVDVSTPDAIVCVNGHPMDPSDLICLQCGADAALSNDSREQQQEITSHRYIDDWRLDQRINEIDSARERYAVTNKLTGQVGVLTLYQKGEEPDPAIYQVLKLIPTEHVPQFYETGRWENRAWHVTEQLTGGSLSQFIQQGDFWRPDEIPKLVEELGTALATFAEHGLRHRALRPSNLLIRSREPLDIVIIEYGSASLSEFDLDIVSPLDISRYTAPETLAGGVCAASDWWSLGIILLEQLTRGKCFDHIHDNAFLIHVMTNGIELPSELDDRTQLLLRGLLNRDRFSRWQWPQVSAWLQGRPVQAPELLNSDIQQQVHNLSFAGYQFSHPETFALVAAEQAHWDDAIDLLTRGEITSWLSKFDQMGSVLGQLQRLMNNTEIIPDLKLALALRILNPNIPFVFQGEIITPAWLLDNPMLGYQLISEPLANQLQAIDEQHWLVQLFHRQCRIRLRAEQQQIPLNEESLKLYLLISSTSQLMARWDIFHQQFPDTHNDSLRVLIGKQKPQEDDYILLLSADIGQFIAVDTIISDAAKLATQYDIAHFDHEVAKQQLLLPRNELFQLLAERLDGFKRLGVMDIDQWADTFLLTRRLPLPQVLLMLAVPIEQWQVPESQKYILEVIGFFAQKLTSVTQRGNLVRMRLTATAGRVDLTECTSSHQGADKLLEHLINRKSRATTIDSDLLLQRKGVNSRLWALQSDTQLYQRDTGINGMYLGFPFLLLNTQPNKIKPRIAPLFLWPVSILSSELQRGPVQLAFDNDRAAVRINPALANFVGIPAVSEWQDALDNILSQAALSVEETMTMLNGLLPVREFNLSPLPSITENVPENSAQIICSAVLFHTSFIGQAISSDLQLITSQSINQTALATMLNLNEQQSIDGAPQEQTKDQYFLSLPDPSQEAVVQAARQGTGLLIEGPPGTGKSQTIVNLIADAIGRQKTALVICQKPAALEVVYKRLVASGLADRVLMINQNQKSREVIQAVREQLEQLWVKLATELHDDDWRNQRRQVNQTLEQCENTLDEYYQAMYTADDQLKLSYKEVLSGLLVADKAERYLLDIDQIQSVLVLQNKNSITQFINDINIHAPNWFALNYEQSPLNGIAQFNLDDPEYRLFEQTFPLFIAAETQRLSTESGVEHQINIELLLDHRTTYQQCQQQFALLTPDQWHDFSQWLTLFLNELGKQTIGATVIEQLIQLNNRLSSIDTTGTESHYFSLLASLDNLTLAQLSRAISEKLHGSFLRFLNPFYYSRKNKLAQFVASSGMNSSVIKFDCLLKTINTEQQWRLLYQELLPIYHQLHIEPLNPATQLWQKTLSPLIEQLRQVEQNAATLANYPQPEHFLSAIVQQQRLGFMQQCREVEAAIDKAEARQNSLAILDRLKPVLTVTYWQQFKDAIMTGNSLATAIEQLKKALPELARFQKFRAETAHFSPANWQILAFLRPLIEADHSSHWVSKLANTVKHAFLLSAKNKIETRSPVLSLDNNQVTEQITQLAELQNQLQRHNKQALTLNIDTLMLASRREWEAITRLTGPRARRLREFISEGCELGLMQLRPVWLMTPDVASQILPLKAGLFDSVIYDEASQMPIEYALPTLFRGKQAIVSGDEKQMPPSKFFSGKLTDDDEHDEDEDQQEQADEQWNYRQISDCPDLLHLARTVLPVYSLDIHYRSVYRELINFSNYAFYENRLNIPAQHSTKIVNDVKPLRLITVNGTYVNQSNEDEAKAVVEHLSQIWLRPFNERPSIGVVTFNQKQAQLINQHIRAKALVDEQFHQAYSEEAQRQTNDEDMSFFVKNVENVQGDERDVILFSTTFGRNQQGTFRRNFGVLGQTGGERRLNVAITRARQQVVIMSSMPIDEISDLLTTYRKPEIPRDYLQGYLAYAKNLSDPLMQAENSKLLNRMCYTQAAQTQPEVEIDAFVGSVTQFIRSQGWNIAPTEQVGVFYFDCLIENEATGQFLLGVECDMPHHMLLQRARSRELWREGVLKRIVVARHRVSLREWYYEREKAQQQLVAAIHQASLMIK</sequence>
<organism evidence="4">
    <name type="scientific">Providencia stuartii</name>
    <dbReference type="NCBI Taxonomy" id="588"/>
    <lineage>
        <taxon>Bacteria</taxon>
        <taxon>Pseudomonadati</taxon>
        <taxon>Pseudomonadota</taxon>
        <taxon>Gammaproteobacteria</taxon>
        <taxon>Enterobacterales</taxon>
        <taxon>Morganellaceae</taxon>
        <taxon>Providencia</taxon>
    </lineage>
</organism>
<keyword evidence="1" id="KW-0175">Coiled coil</keyword>
<evidence type="ECO:0000259" key="3">
    <source>
        <dbReference type="PROSITE" id="PS50011"/>
    </source>
</evidence>
<accession>A0AAI9D8Z9</accession>
<dbReference type="Pfam" id="PF13195">
    <property type="entry name" value="DUF4011"/>
    <property type="match status" value="1"/>
</dbReference>
<reference evidence="4" key="1">
    <citation type="submission" date="2024-02" db="EMBL/GenBank/DDBJ databases">
        <authorList>
            <consortium name="Clinical and Environmental Microbiology Branch: Whole genome sequencing antimicrobial resistance pathogens in the healthcare setting"/>
        </authorList>
    </citation>
    <scope>NUCLEOTIDE SEQUENCE</scope>
    <source>
        <strain evidence="4">2021GO-0154</strain>
    </source>
</reference>
<dbReference type="SMART" id="SM00220">
    <property type="entry name" value="S_TKc"/>
    <property type="match status" value="1"/>
</dbReference>
<dbReference type="InterPro" id="IPR011009">
    <property type="entry name" value="Kinase-like_dom_sf"/>
</dbReference>
<dbReference type="Pfam" id="PF18741">
    <property type="entry name" value="MTES_1575"/>
    <property type="match status" value="1"/>
</dbReference>
<dbReference type="InterPro" id="IPR047187">
    <property type="entry name" value="SF1_C_Upf1"/>
</dbReference>
<dbReference type="SUPFAM" id="SSF52540">
    <property type="entry name" value="P-loop containing nucleoside triphosphate hydrolases"/>
    <property type="match status" value="2"/>
</dbReference>
<dbReference type="EMBL" id="ABMABF030000001">
    <property type="protein sequence ID" value="EMJ5132555.1"/>
    <property type="molecule type" value="Genomic_DNA"/>
</dbReference>
<dbReference type="Gene3D" id="3.40.50.300">
    <property type="entry name" value="P-loop containing nucleotide triphosphate hydrolases"/>
    <property type="match status" value="3"/>
</dbReference>
<dbReference type="PANTHER" id="PTHR10887:SF495">
    <property type="entry name" value="HELICASE SENATAXIN ISOFORM X1-RELATED"/>
    <property type="match status" value="1"/>
</dbReference>
<dbReference type="Pfam" id="PF13087">
    <property type="entry name" value="AAA_12"/>
    <property type="match status" value="1"/>
</dbReference>
<dbReference type="CDD" id="cd18808">
    <property type="entry name" value="SF1_C_Upf1"/>
    <property type="match status" value="1"/>
</dbReference>
<feature type="region of interest" description="Disordered" evidence="2">
    <location>
        <begin position="1664"/>
        <end position="1695"/>
    </location>
</feature>
<proteinExistence type="predicted"/>
<dbReference type="PROSITE" id="PS50011">
    <property type="entry name" value="PROTEIN_KINASE_DOM"/>
    <property type="match status" value="1"/>
</dbReference>